<keyword evidence="6" id="KW-0999">Mitochondrion inner membrane</keyword>
<proteinExistence type="inferred from homology"/>
<comment type="caution">
    <text evidence="12">The sequence shown here is derived from an EMBL/GenBank/DDBJ whole genome shotgun (WGS) entry which is preliminary data.</text>
</comment>
<gene>
    <name evidence="12" type="ORF">VDGE_20633</name>
</gene>
<dbReference type="InterPro" id="IPR018108">
    <property type="entry name" value="MCP_transmembrane"/>
</dbReference>
<evidence type="ECO:0000256" key="10">
    <source>
        <dbReference type="PROSITE-ProRule" id="PRU00282"/>
    </source>
</evidence>
<evidence type="ECO:0000256" key="4">
    <source>
        <dbReference type="ARBA" id="ARBA00022692"/>
    </source>
</evidence>
<evidence type="ECO:0000256" key="1">
    <source>
        <dbReference type="ARBA" id="ARBA00004225"/>
    </source>
</evidence>
<accession>A0A444RVJ1</accession>
<evidence type="ECO:0000256" key="8">
    <source>
        <dbReference type="ARBA" id="ARBA00023128"/>
    </source>
</evidence>
<name>A0A444RVJ1_VERDA</name>
<feature type="repeat" description="Solcar" evidence="10">
    <location>
        <begin position="40"/>
        <end position="150"/>
    </location>
</feature>
<keyword evidence="4 10" id="KW-0812">Transmembrane</keyword>
<comment type="subcellular location">
    <subcellularLocation>
        <location evidence="1">Mitochondrion membrane</location>
        <topology evidence="1">Multi-pass membrane protein</topology>
    </subcellularLocation>
</comment>
<dbReference type="SUPFAM" id="SSF103506">
    <property type="entry name" value="Mitochondrial carrier"/>
    <property type="match status" value="1"/>
</dbReference>
<dbReference type="Proteomes" id="UP000288725">
    <property type="component" value="Unassembled WGS sequence"/>
</dbReference>
<dbReference type="GO" id="GO:0006843">
    <property type="term" value="P:mitochondrial citrate transmembrane transport"/>
    <property type="evidence" value="ECO:0007669"/>
    <property type="project" value="TreeGrafter"/>
</dbReference>
<evidence type="ECO:0000313" key="12">
    <source>
        <dbReference type="EMBL" id="RXG45125.1"/>
    </source>
</evidence>
<dbReference type="Gene3D" id="1.20.1250.20">
    <property type="entry name" value="MFS general substrate transporter like domains"/>
    <property type="match status" value="1"/>
</dbReference>
<dbReference type="EMBL" id="RSDZ01000070">
    <property type="protein sequence ID" value="RXG45125.1"/>
    <property type="molecule type" value="Genomic_DNA"/>
</dbReference>
<dbReference type="GO" id="GO:0071913">
    <property type="term" value="F:citrate secondary active transmembrane transporter activity"/>
    <property type="evidence" value="ECO:0007669"/>
    <property type="project" value="TreeGrafter"/>
</dbReference>
<keyword evidence="3 11" id="KW-0813">Transport</keyword>
<dbReference type="SUPFAM" id="SSF103473">
    <property type="entry name" value="MFS general substrate transporter"/>
    <property type="match status" value="1"/>
</dbReference>
<evidence type="ECO:0000256" key="5">
    <source>
        <dbReference type="ARBA" id="ARBA00022737"/>
    </source>
</evidence>
<dbReference type="PANTHER" id="PTHR45788:SF3">
    <property type="entry name" value="TRICARBOXYLATE TRANSPORT PROTEIN"/>
    <property type="match status" value="1"/>
</dbReference>
<evidence type="ECO:0000256" key="2">
    <source>
        <dbReference type="ARBA" id="ARBA00006375"/>
    </source>
</evidence>
<dbReference type="PROSITE" id="PS50920">
    <property type="entry name" value="SOLCAR"/>
    <property type="match status" value="1"/>
</dbReference>
<sequence length="326" mass="35747">MTSLATEASRAQALNTPESLIGKLNNSKAPALNQNAKRKISPALSLFSGGVAGGVEATITYPFEFAKTRAQLQPTHSRNPMAVISHVIRQDGIDDAKSGSRRYNGGAHALRLMISERGISEVYRGLASTTLKQSATSAVRMGYYNFIREVSQQYDLPQNSTMTFASGALAGIITVYATQPFDSVKTKAQSAKGASTSEAFKSIDTIMFAENIGKEDQVDVQLEDKADALEEHFSARDIQGRFDLLRDLSDAEIKKLNKSVVKKIDWRMMPCITIMFLMSYLDRINVSNARLAGLQEDLHMTDTVWNTSISTFYIGYLVGNFLATCG</sequence>
<keyword evidence="7" id="KW-1133">Transmembrane helix</keyword>
<reference evidence="12 13" key="1">
    <citation type="submission" date="2018-12" db="EMBL/GenBank/DDBJ databases">
        <title>Genome of Verticillium dahliae isolate Getta Getta.</title>
        <authorList>
            <person name="Gardiner D.M."/>
        </authorList>
    </citation>
    <scope>NUCLEOTIDE SEQUENCE [LARGE SCALE GENOMIC DNA]</scope>
    <source>
        <strain evidence="12 13">Getta Getta</strain>
    </source>
</reference>
<dbReference type="InterPro" id="IPR036259">
    <property type="entry name" value="MFS_trans_sf"/>
</dbReference>
<evidence type="ECO:0000256" key="7">
    <source>
        <dbReference type="ARBA" id="ARBA00022989"/>
    </source>
</evidence>
<evidence type="ECO:0000256" key="9">
    <source>
        <dbReference type="ARBA" id="ARBA00023136"/>
    </source>
</evidence>
<dbReference type="AlphaFoldDB" id="A0A444RVJ1"/>
<keyword evidence="8" id="KW-0496">Mitochondrion</keyword>
<evidence type="ECO:0000256" key="6">
    <source>
        <dbReference type="ARBA" id="ARBA00022792"/>
    </source>
</evidence>
<keyword evidence="5" id="KW-0677">Repeat</keyword>
<dbReference type="Gene3D" id="1.50.40.10">
    <property type="entry name" value="Mitochondrial carrier domain"/>
    <property type="match status" value="1"/>
</dbReference>
<dbReference type="Pfam" id="PF00153">
    <property type="entry name" value="Mito_carr"/>
    <property type="match status" value="2"/>
</dbReference>
<dbReference type="PANTHER" id="PTHR45788">
    <property type="entry name" value="SUCCINATE/FUMARATE MITOCHONDRIAL TRANSPORTER-RELATED"/>
    <property type="match status" value="1"/>
</dbReference>
<evidence type="ECO:0000256" key="3">
    <source>
        <dbReference type="ARBA" id="ARBA00022448"/>
    </source>
</evidence>
<evidence type="ECO:0000313" key="13">
    <source>
        <dbReference type="Proteomes" id="UP000288725"/>
    </source>
</evidence>
<organism evidence="12 13">
    <name type="scientific">Verticillium dahliae</name>
    <name type="common">Verticillium wilt</name>
    <dbReference type="NCBI Taxonomy" id="27337"/>
    <lineage>
        <taxon>Eukaryota</taxon>
        <taxon>Fungi</taxon>
        <taxon>Dikarya</taxon>
        <taxon>Ascomycota</taxon>
        <taxon>Pezizomycotina</taxon>
        <taxon>Sordariomycetes</taxon>
        <taxon>Hypocreomycetidae</taxon>
        <taxon>Glomerellales</taxon>
        <taxon>Plectosphaerellaceae</taxon>
        <taxon>Verticillium</taxon>
    </lineage>
</organism>
<dbReference type="InterPro" id="IPR049563">
    <property type="entry name" value="TXTP-like"/>
</dbReference>
<keyword evidence="9 10" id="KW-0472">Membrane</keyword>
<dbReference type="GO" id="GO:0031966">
    <property type="term" value="C:mitochondrial membrane"/>
    <property type="evidence" value="ECO:0007669"/>
    <property type="project" value="UniProtKB-SubCell"/>
</dbReference>
<protein>
    <submittedName>
        <fullName evidence="12">Uncharacterized protein</fullName>
    </submittedName>
</protein>
<evidence type="ECO:0000256" key="11">
    <source>
        <dbReference type="RuleBase" id="RU000488"/>
    </source>
</evidence>
<comment type="similarity">
    <text evidence="2 11">Belongs to the mitochondrial carrier (TC 2.A.29) family.</text>
</comment>
<dbReference type="InterPro" id="IPR023395">
    <property type="entry name" value="MCP_dom_sf"/>
</dbReference>